<name>A0A9W8MST2_9AGAR</name>
<evidence type="ECO:0000313" key="2">
    <source>
        <dbReference type="Proteomes" id="UP001148786"/>
    </source>
</evidence>
<accession>A0A9W8MST2</accession>
<dbReference type="AlphaFoldDB" id="A0A9W8MST2"/>
<dbReference type="EMBL" id="JANKHO010001130">
    <property type="protein sequence ID" value="KAJ3503520.1"/>
    <property type="molecule type" value="Genomic_DNA"/>
</dbReference>
<sequence length="150" mass="16647">MEKPQSLIADIAGEQNEMRMAQQKCQGLFNPPPNNRLKRAEVAFNAWWNAGKVEDGITTLKDHVHMCHMHFMGPPRGCGEGHMSELNRKHGALNPVNFNNFKSEAPVGRWGLPAQEKSIQPQLQPQHLLPPPGLEDGDLPTYGHYAHGAG</sequence>
<gene>
    <name evidence="1" type="ORF">NLJ89_g8392</name>
</gene>
<comment type="caution">
    <text evidence="1">The sequence shown here is derived from an EMBL/GenBank/DDBJ whole genome shotgun (WGS) entry which is preliminary data.</text>
</comment>
<proteinExistence type="predicted"/>
<organism evidence="1 2">
    <name type="scientific">Agrocybe chaxingu</name>
    <dbReference type="NCBI Taxonomy" id="84603"/>
    <lineage>
        <taxon>Eukaryota</taxon>
        <taxon>Fungi</taxon>
        <taxon>Dikarya</taxon>
        <taxon>Basidiomycota</taxon>
        <taxon>Agaricomycotina</taxon>
        <taxon>Agaricomycetes</taxon>
        <taxon>Agaricomycetidae</taxon>
        <taxon>Agaricales</taxon>
        <taxon>Agaricineae</taxon>
        <taxon>Strophariaceae</taxon>
        <taxon>Agrocybe</taxon>
    </lineage>
</organism>
<dbReference type="OrthoDB" id="2978551at2759"/>
<reference evidence="1" key="1">
    <citation type="submission" date="2022-07" db="EMBL/GenBank/DDBJ databases">
        <title>Genome Sequence of Agrocybe chaxingu.</title>
        <authorList>
            <person name="Buettner E."/>
        </authorList>
    </citation>
    <scope>NUCLEOTIDE SEQUENCE</scope>
    <source>
        <strain evidence="1">MP-N11</strain>
    </source>
</reference>
<dbReference type="Proteomes" id="UP001148786">
    <property type="component" value="Unassembled WGS sequence"/>
</dbReference>
<evidence type="ECO:0000313" key="1">
    <source>
        <dbReference type="EMBL" id="KAJ3503520.1"/>
    </source>
</evidence>
<keyword evidence="2" id="KW-1185">Reference proteome</keyword>
<protein>
    <submittedName>
        <fullName evidence="1">Uncharacterized protein</fullName>
    </submittedName>
</protein>